<proteinExistence type="predicted"/>
<gene>
    <name evidence="2" type="ordered locus">Plabr_4743</name>
</gene>
<organism evidence="2 3">
    <name type="scientific">Rubinisphaera brasiliensis (strain ATCC 49424 / DSM 5305 / JCM 21570 / IAM 15109 / NBRC 103401 / IFAM 1448)</name>
    <name type="common">Planctomyces brasiliensis</name>
    <dbReference type="NCBI Taxonomy" id="756272"/>
    <lineage>
        <taxon>Bacteria</taxon>
        <taxon>Pseudomonadati</taxon>
        <taxon>Planctomycetota</taxon>
        <taxon>Planctomycetia</taxon>
        <taxon>Planctomycetales</taxon>
        <taxon>Planctomycetaceae</taxon>
        <taxon>Rubinisphaera</taxon>
    </lineage>
</organism>
<dbReference type="HOGENOM" id="CLU_373341_0_0_0"/>
<dbReference type="KEGG" id="pbs:Plabr_4743"/>
<feature type="compositionally biased region" description="Polar residues" evidence="1">
    <location>
        <begin position="701"/>
        <end position="720"/>
    </location>
</feature>
<feature type="compositionally biased region" description="Polar residues" evidence="1">
    <location>
        <begin position="318"/>
        <end position="340"/>
    </location>
</feature>
<dbReference type="EMBL" id="CP002546">
    <property type="protein sequence ID" value="ADY62314.1"/>
    <property type="molecule type" value="Genomic_DNA"/>
</dbReference>
<feature type="compositionally biased region" description="Gly residues" evidence="1">
    <location>
        <begin position="612"/>
        <end position="631"/>
    </location>
</feature>
<dbReference type="eggNOG" id="COG0666">
    <property type="taxonomic scope" value="Bacteria"/>
</dbReference>
<evidence type="ECO:0000313" key="2">
    <source>
        <dbReference type="EMBL" id="ADY62314.1"/>
    </source>
</evidence>
<evidence type="ECO:0000313" key="3">
    <source>
        <dbReference type="Proteomes" id="UP000006860"/>
    </source>
</evidence>
<sequence>MKQAWRDEDQAQRDARLNYVTTLGNVHQTSEAAQAAAVLTYQQARAEANRIAQDARAALRVDFNKQQASTFADETAGWLTSAPTPWHKQLASQADTESTYRAVEQDASLLQQQAEHAANEDYLDDRETARVTLRTDRAAASAAEAFTEQQNLENGHEYGDEYYDDHDPYQNVTVDLPTGLNYDNSSDPAGVSHTLDDDHFSGQFSLGGTFGSQIGGGADSTDEYGTYYDEYTQYELTGQRADQVRGSGFSANNPLGALGRSDAQINGTQTVNWGNSPRNQQTNEQPPTQIAGLQTGKTPEWQSGGQFEFAESEGAEEQNVTKGDSQPGQALPTRPQSLSSPDIVEPQNRNGLTNEEQYALQQELGEISLSITHIQKTLAELRQELANAGSWVSGWLSRDEESIQTDIDYYEDALREKQRQAQKIYELLDQANTHKLEAGDWVANLSLEDKFRAALNIAEEKGYIEDALGGQFSGMFSSEFISNLAGELAQEAGLRAAGSATGVGGLVAAGLTLKDLAEIAAEILEAYLEVRDAYTEAMLDDAAKVLADKIAGIISEKLADRIVDPGSKQISGSLNDLGVKPKRVGEVPSVDTTPNGPDADLGDLPAELQANAGGGAGGQGFNAGQNAGGGPNNPDPLIPPGGKKRDDADAPRGDHSIPEGRTGHIFRNADGHLPDTPANRQLLKDVADDPATTLGPDKYGNTWSARTNPDGTQTWVQTRGDQIINGGVNQTPKTYNPQTGLSAQ</sequence>
<feature type="region of interest" description="Disordered" evidence="1">
    <location>
        <begin position="267"/>
        <end position="349"/>
    </location>
</feature>
<dbReference type="AlphaFoldDB" id="F0SQD5"/>
<reference evidence="3" key="1">
    <citation type="submission" date="2011-02" db="EMBL/GenBank/DDBJ databases">
        <title>The complete genome of Planctomyces brasiliensis DSM 5305.</title>
        <authorList>
            <person name="Lucas S."/>
            <person name="Copeland A."/>
            <person name="Lapidus A."/>
            <person name="Bruce D."/>
            <person name="Goodwin L."/>
            <person name="Pitluck S."/>
            <person name="Kyrpides N."/>
            <person name="Mavromatis K."/>
            <person name="Pagani I."/>
            <person name="Ivanova N."/>
            <person name="Ovchinnikova G."/>
            <person name="Lu M."/>
            <person name="Detter J.C."/>
            <person name="Han C."/>
            <person name="Land M."/>
            <person name="Hauser L."/>
            <person name="Markowitz V."/>
            <person name="Cheng J.-F."/>
            <person name="Hugenholtz P."/>
            <person name="Woyke T."/>
            <person name="Wu D."/>
            <person name="Tindall B."/>
            <person name="Pomrenke H.G."/>
            <person name="Brambilla E."/>
            <person name="Klenk H.-P."/>
            <person name="Eisen J.A."/>
        </authorList>
    </citation>
    <scope>NUCLEOTIDE SEQUENCE [LARGE SCALE GENOMIC DNA]</scope>
    <source>
        <strain evidence="3">ATCC 49424 / DSM 5305 / JCM 21570 / NBRC 103401 / IFAM 1448</strain>
    </source>
</reference>
<feature type="compositionally biased region" description="Basic and acidic residues" evidence="1">
    <location>
        <begin position="643"/>
        <end position="673"/>
    </location>
</feature>
<dbReference type="eggNOG" id="COG2268">
    <property type="taxonomic scope" value="Bacteria"/>
</dbReference>
<name>F0SQD5_RUBBR</name>
<protein>
    <submittedName>
        <fullName evidence="2">Uncharacterized protein</fullName>
    </submittedName>
</protein>
<keyword evidence="3" id="KW-1185">Reference proteome</keyword>
<feature type="compositionally biased region" description="Polar residues" evidence="1">
    <location>
        <begin position="727"/>
        <end position="744"/>
    </location>
</feature>
<feature type="region of interest" description="Disordered" evidence="1">
    <location>
        <begin position="570"/>
        <end position="744"/>
    </location>
</feature>
<dbReference type="RefSeq" id="WP_013631018.1">
    <property type="nucleotide sequence ID" value="NC_015174.1"/>
</dbReference>
<feature type="compositionally biased region" description="Polar residues" evidence="1">
    <location>
        <begin position="267"/>
        <end position="305"/>
    </location>
</feature>
<dbReference type="Proteomes" id="UP000006860">
    <property type="component" value="Chromosome"/>
</dbReference>
<evidence type="ECO:0000256" key="1">
    <source>
        <dbReference type="SAM" id="MobiDB-lite"/>
    </source>
</evidence>
<dbReference type="STRING" id="756272.Plabr_4743"/>
<accession>F0SQD5</accession>